<dbReference type="InterPro" id="IPR000438">
    <property type="entry name" value="Acetyl_CoA_COase_Trfase_b_su"/>
</dbReference>
<feature type="binding site" evidence="13">
    <location>
        <position position="20"/>
    </location>
    <ligand>
        <name>Zn(2+)</name>
        <dbReference type="ChEBI" id="CHEBI:29105"/>
    </ligand>
</feature>
<dbReference type="PRINTS" id="PR01070">
    <property type="entry name" value="ACCCTRFRASEB"/>
</dbReference>
<evidence type="ECO:0000256" key="3">
    <source>
        <dbReference type="ARBA" id="ARBA00022679"/>
    </source>
</evidence>
<keyword evidence="9 13" id="KW-0067">ATP-binding</keyword>
<evidence type="ECO:0000256" key="6">
    <source>
        <dbReference type="ARBA" id="ARBA00022771"/>
    </source>
</evidence>
<keyword evidence="11 13" id="KW-0275">Fatty acid biosynthesis</keyword>
<evidence type="ECO:0000256" key="11">
    <source>
        <dbReference type="ARBA" id="ARBA00023160"/>
    </source>
</evidence>
<evidence type="ECO:0000256" key="5">
    <source>
        <dbReference type="ARBA" id="ARBA00022741"/>
    </source>
</evidence>
<keyword evidence="6 13" id="KW-0863">Zinc-finger</keyword>
<dbReference type="GO" id="GO:0009317">
    <property type="term" value="C:acetyl-CoA carboxylase complex"/>
    <property type="evidence" value="ECO:0007669"/>
    <property type="project" value="InterPro"/>
</dbReference>
<evidence type="ECO:0000256" key="12">
    <source>
        <dbReference type="ARBA" id="ARBA00025280"/>
    </source>
</evidence>
<dbReference type="PANTHER" id="PTHR42995">
    <property type="entry name" value="ACETYL-COENZYME A CARBOXYLASE CARBOXYL TRANSFERASE SUBUNIT BETA, CHLOROPLASTIC"/>
    <property type="match status" value="1"/>
</dbReference>
<feature type="domain" description="CoA carboxyltransferase N-terminal" evidence="14">
    <location>
        <begin position="16"/>
        <end position="277"/>
    </location>
</feature>
<evidence type="ECO:0000313" key="15">
    <source>
        <dbReference type="EMBL" id="HEW45260.1"/>
    </source>
</evidence>
<reference evidence="15" key="1">
    <citation type="journal article" date="2020" name="mSystems">
        <title>Genome- and Community-Level Interaction Insights into Carbon Utilization and Element Cycling Functions of Hydrothermarchaeota in Hydrothermal Sediment.</title>
        <authorList>
            <person name="Zhou Z."/>
            <person name="Liu Y."/>
            <person name="Xu W."/>
            <person name="Pan J."/>
            <person name="Luo Z.H."/>
            <person name="Li M."/>
        </authorList>
    </citation>
    <scope>NUCLEOTIDE SEQUENCE [LARGE SCALE GENOMIC DNA]</scope>
    <source>
        <strain evidence="15">SpSt-132</strain>
    </source>
</reference>
<dbReference type="UniPathway" id="UPA00655">
    <property type="reaction ID" value="UER00711"/>
</dbReference>
<keyword evidence="4 13" id="KW-0479">Metal-binding</keyword>
<dbReference type="Pfam" id="PF17848">
    <property type="entry name" value="Zn_ribbon_ACC"/>
    <property type="match status" value="1"/>
</dbReference>
<dbReference type="GO" id="GO:2001295">
    <property type="term" value="P:malonyl-CoA biosynthetic process"/>
    <property type="evidence" value="ECO:0007669"/>
    <property type="project" value="UniProtKB-UniRule"/>
</dbReference>
<feature type="binding site" evidence="13">
    <location>
        <position position="42"/>
    </location>
    <ligand>
        <name>Zn(2+)</name>
        <dbReference type="ChEBI" id="CHEBI:29105"/>
    </ligand>
</feature>
<gene>
    <name evidence="13" type="primary">accD</name>
    <name evidence="15" type="ORF">ENO47_01105</name>
</gene>
<comment type="catalytic activity">
    <reaction evidence="13">
        <text>N(6)-carboxybiotinyl-L-lysyl-[protein] + acetyl-CoA = N(6)-biotinyl-L-lysyl-[protein] + malonyl-CoA</text>
        <dbReference type="Rhea" id="RHEA:54728"/>
        <dbReference type="Rhea" id="RHEA-COMP:10505"/>
        <dbReference type="Rhea" id="RHEA-COMP:10506"/>
        <dbReference type="ChEBI" id="CHEBI:57288"/>
        <dbReference type="ChEBI" id="CHEBI:57384"/>
        <dbReference type="ChEBI" id="CHEBI:83144"/>
        <dbReference type="ChEBI" id="CHEBI:83145"/>
        <dbReference type="EC" id="2.1.3.15"/>
    </reaction>
</comment>
<dbReference type="AlphaFoldDB" id="A0A7C2V2I2"/>
<comment type="subunit">
    <text evidence="13">Acetyl-CoA carboxylase is a heterohexamer composed of biotin carboxyl carrier protein (AccB), biotin carboxylase (AccC) and two subunits each of ACCase subunit alpha (AccA) and ACCase subunit beta (AccD).</text>
</comment>
<protein>
    <recommendedName>
        <fullName evidence="13">Acetyl-coenzyme A carboxylase carboxyl transferase subunit beta</fullName>
        <shortName evidence="13">ACCase subunit beta</shortName>
        <shortName evidence="13">Acetyl-CoA carboxylase carboxyltransferase subunit beta</shortName>
        <ecNumber evidence="13">2.1.3.15</ecNumber>
    </recommendedName>
</protein>
<dbReference type="GO" id="GO:0008270">
    <property type="term" value="F:zinc ion binding"/>
    <property type="evidence" value="ECO:0007669"/>
    <property type="project" value="UniProtKB-UniRule"/>
</dbReference>
<proteinExistence type="inferred from homology"/>
<dbReference type="HAMAP" id="MF_01395">
    <property type="entry name" value="AcetylCoA_CT_beta"/>
    <property type="match status" value="1"/>
</dbReference>
<dbReference type="NCBIfam" id="TIGR00515">
    <property type="entry name" value="accD"/>
    <property type="match status" value="1"/>
</dbReference>
<keyword evidence="5 13" id="KW-0547">Nucleotide-binding</keyword>
<accession>A0A7C2V2I2</accession>
<keyword evidence="3 13" id="KW-0808">Transferase</keyword>
<comment type="similarity">
    <text evidence="13">Belongs to the AccD/PCCB family.</text>
</comment>
<keyword evidence="8 13" id="KW-0862">Zinc</keyword>
<comment type="subcellular location">
    <subcellularLocation>
        <location evidence="1 13">Cytoplasm</location>
    </subcellularLocation>
</comment>
<comment type="cofactor">
    <cofactor evidence="13">
        <name>Zn(2+)</name>
        <dbReference type="ChEBI" id="CHEBI:29105"/>
    </cofactor>
    <text evidence="13">Binds 1 zinc ion per subunit.</text>
</comment>
<evidence type="ECO:0000256" key="4">
    <source>
        <dbReference type="ARBA" id="ARBA00022723"/>
    </source>
</evidence>
<dbReference type="PROSITE" id="PS50980">
    <property type="entry name" value="COA_CT_NTER"/>
    <property type="match status" value="1"/>
</dbReference>
<dbReference type="Gene3D" id="3.90.226.10">
    <property type="entry name" value="2-enoyl-CoA Hydratase, Chain A, domain 1"/>
    <property type="match status" value="1"/>
</dbReference>
<dbReference type="GO" id="GO:0006633">
    <property type="term" value="P:fatty acid biosynthetic process"/>
    <property type="evidence" value="ECO:0007669"/>
    <property type="project" value="UniProtKB-KW"/>
</dbReference>
<evidence type="ECO:0000256" key="10">
    <source>
        <dbReference type="ARBA" id="ARBA00023098"/>
    </source>
</evidence>
<dbReference type="InterPro" id="IPR041010">
    <property type="entry name" value="Znf-ACC"/>
</dbReference>
<name>A0A7C2V2I2_9AQUI</name>
<comment type="pathway">
    <text evidence="13">Lipid metabolism; malonyl-CoA biosynthesis; malonyl-CoA from acetyl-CoA: step 1/1.</text>
</comment>
<dbReference type="EC" id="2.1.3.15" evidence="13"/>
<organism evidence="15">
    <name type="scientific">Hydrogenobacter sp</name>
    <dbReference type="NCBI Taxonomy" id="2152829"/>
    <lineage>
        <taxon>Bacteria</taxon>
        <taxon>Pseudomonadati</taxon>
        <taxon>Aquificota</taxon>
        <taxon>Aquificia</taxon>
        <taxon>Aquificales</taxon>
        <taxon>Aquificaceae</taxon>
        <taxon>Hydrogenobacter</taxon>
    </lineage>
</organism>
<evidence type="ECO:0000256" key="2">
    <source>
        <dbReference type="ARBA" id="ARBA00022516"/>
    </source>
</evidence>
<keyword evidence="7 13" id="KW-0276">Fatty acid metabolism</keyword>
<dbReference type="SUPFAM" id="SSF52096">
    <property type="entry name" value="ClpP/crotonase"/>
    <property type="match status" value="1"/>
</dbReference>
<feature type="binding site" evidence="13">
    <location>
        <position position="39"/>
    </location>
    <ligand>
        <name>Zn(2+)</name>
        <dbReference type="ChEBI" id="CHEBI:29105"/>
    </ligand>
</feature>
<feature type="zinc finger region" description="C4-type" evidence="13">
    <location>
        <begin position="20"/>
        <end position="42"/>
    </location>
</feature>
<sequence length="277" mass="31467">MGFWDRFRKKEEKEVLWTKCESCKSLLYIPELKKNLNVCPKCQHHFNMPAKDRLEYLLQDYQILFDEIRPTDPLNFKDTKGYRERLKQAQESTGLSEAMLVAEGLLKDERIVLSVMDFGFIGGSMGSVVGERFYRACMHAKEKELPLVAVITSGGARMQEGILSLMQMAKTSIGVGYLKERGLPYITVLTDPTTGGVSASFAFLGDIIIAEPKALIGFAGPRVIEQTIKQQLPEGFQTSEFLLEKGMVDMVVHRKDLKDTLYNLIKMATYWRRHVAL</sequence>
<dbReference type="InterPro" id="IPR034733">
    <property type="entry name" value="AcCoA_carboxyl_beta"/>
</dbReference>
<dbReference type="PANTHER" id="PTHR42995:SF5">
    <property type="entry name" value="ACETYL-COENZYME A CARBOXYLASE CARBOXYL TRANSFERASE SUBUNIT BETA, CHLOROPLASTIC"/>
    <property type="match status" value="1"/>
</dbReference>
<dbReference type="EMBL" id="DSFP01000020">
    <property type="protein sequence ID" value="HEW45260.1"/>
    <property type="molecule type" value="Genomic_DNA"/>
</dbReference>
<comment type="function">
    <text evidence="12 13">Component of the acetyl coenzyme A carboxylase (ACC) complex. Biotin carboxylase (BC) catalyzes the carboxylation of biotin on its carrier protein (BCCP) and then the CO(2) group is transferred by the transcarboxylase to acetyl-CoA to form malonyl-CoA.</text>
</comment>
<dbReference type="GO" id="GO:0005524">
    <property type="term" value="F:ATP binding"/>
    <property type="evidence" value="ECO:0007669"/>
    <property type="project" value="UniProtKB-KW"/>
</dbReference>
<keyword evidence="15" id="KW-0436">Ligase</keyword>
<keyword evidence="10 13" id="KW-0443">Lipid metabolism</keyword>
<evidence type="ECO:0000256" key="7">
    <source>
        <dbReference type="ARBA" id="ARBA00022832"/>
    </source>
</evidence>
<dbReference type="InterPro" id="IPR029045">
    <property type="entry name" value="ClpP/crotonase-like_dom_sf"/>
</dbReference>
<keyword evidence="2 13" id="KW-0444">Lipid biosynthesis</keyword>
<dbReference type="Pfam" id="PF01039">
    <property type="entry name" value="Carboxyl_trans"/>
    <property type="match status" value="1"/>
</dbReference>
<dbReference type="GO" id="GO:0016743">
    <property type="term" value="F:carboxyl- or carbamoyltransferase activity"/>
    <property type="evidence" value="ECO:0007669"/>
    <property type="project" value="UniProtKB-UniRule"/>
</dbReference>
<evidence type="ECO:0000256" key="8">
    <source>
        <dbReference type="ARBA" id="ARBA00022833"/>
    </source>
</evidence>
<comment type="caution">
    <text evidence="15">The sequence shown here is derived from an EMBL/GenBank/DDBJ whole genome shotgun (WGS) entry which is preliminary data.</text>
</comment>
<dbReference type="GO" id="GO:0003989">
    <property type="term" value="F:acetyl-CoA carboxylase activity"/>
    <property type="evidence" value="ECO:0007669"/>
    <property type="project" value="InterPro"/>
</dbReference>
<dbReference type="InterPro" id="IPR011762">
    <property type="entry name" value="COA_CT_N"/>
</dbReference>
<evidence type="ECO:0000259" key="14">
    <source>
        <dbReference type="PROSITE" id="PS50980"/>
    </source>
</evidence>
<evidence type="ECO:0000256" key="13">
    <source>
        <dbReference type="HAMAP-Rule" id="MF_01395"/>
    </source>
</evidence>
<evidence type="ECO:0000256" key="9">
    <source>
        <dbReference type="ARBA" id="ARBA00022840"/>
    </source>
</evidence>
<feature type="binding site" evidence="13">
    <location>
        <position position="23"/>
    </location>
    <ligand>
        <name>Zn(2+)</name>
        <dbReference type="ChEBI" id="CHEBI:29105"/>
    </ligand>
</feature>
<keyword evidence="13" id="KW-0963">Cytoplasm</keyword>
<evidence type="ECO:0000256" key="1">
    <source>
        <dbReference type="ARBA" id="ARBA00004496"/>
    </source>
</evidence>